<dbReference type="PROSITE" id="PS51625">
    <property type="entry name" value="SAM_MT_TRMB"/>
    <property type="match status" value="1"/>
</dbReference>
<keyword evidence="6" id="KW-0819">tRNA processing</keyword>
<dbReference type="InterPro" id="IPR029063">
    <property type="entry name" value="SAM-dependent_MTases_sf"/>
</dbReference>
<evidence type="ECO:0000256" key="3">
    <source>
        <dbReference type="ARBA" id="ARBA00022603"/>
    </source>
</evidence>
<dbReference type="NCBIfam" id="TIGR00091">
    <property type="entry name" value="tRNA (guanosine(46)-N7)-methyltransferase TrmB"/>
    <property type="match status" value="1"/>
</dbReference>
<dbReference type="Pfam" id="PF02390">
    <property type="entry name" value="Methyltransf_4"/>
    <property type="match status" value="1"/>
</dbReference>
<dbReference type="SUPFAM" id="SSF53335">
    <property type="entry name" value="S-adenosyl-L-methionine-dependent methyltransferases"/>
    <property type="match status" value="1"/>
</dbReference>
<gene>
    <name evidence="7" type="ORF">UFOPK3554_01350</name>
</gene>
<reference evidence="7" key="1">
    <citation type="submission" date="2020-05" db="EMBL/GenBank/DDBJ databases">
        <authorList>
            <person name="Chiriac C."/>
            <person name="Salcher M."/>
            <person name="Ghai R."/>
            <person name="Kavagutti S V."/>
        </authorList>
    </citation>
    <scope>NUCLEOTIDE SEQUENCE</scope>
</reference>
<evidence type="ECO:0000256" key="1">
    <source>
        <dbReference type="ARBA" id="ARBA00000142"/>
    </source>
</evidence>
<keyword evidence="4" id="KW-0808">Transferase</keyword>
<dbReference type="PANTHER" id="PTHR23417">
    <property type="entry name" value="3-DEOXY-D-MANNO-OCTULOSONIC-ACID TRANSFERASE/TRNA GUANINE-N 7 - -METHYLTRANSFERASE"/>
    <property type="match status" value="1"/>
</dbReference>
<dbReference type="GO" id="GO:0043527">
    <property type="term" value="C:tRNA methyltransferase complex"/>
    <property type="evidence" value="ECO:0007669"/>
    <property type="project" value="TreeGrafter"/>
</dbReference>
<dbReference type="EC" id="2.1.1.33" evidence="2"/>
<dbReference type="AlphaFoldDB" id="A0A6J7XVB5"/>
<dbReference type="InterPro" id="IPR003358">
    <property type="entry name" value="tRNA_(Gua-N-7)_MeTrfase_Trmb"/>
</dbReference>
<keyword evidence="3" id="KW-0489">Methyltransferase</keyword>
<dbReference type="GO" id="GO:0008176">
    <property type="term" value="F:tRNA (guanine(46)-N7)-methyltransferase activity"/>
    <property type="evidence" value="ECO:0007669"/>
    <property type="project" value="UniProtKB-EC"/>
</dbReference>
<evidence type="ECO:0000256" key="2">
    <source>
        <dbReference type="ARBA" id="ARBA00011977"/>
    </source>
</evidence>
<organism evidence="7">
    <name type="scientific">freshwater metagenome</name>
    <dbReference type="NCBI Taxonomy" id="449393"/>
    <lineage>
        <taxon>unclassified sequences</taxon>
        <taxon>metagenomes</taxon>
        <taxon>ecological metagenomes</taxon>
    </lineage>
</organism>
<protein>
    <recommendedName>
        <fullName evidence="2">tRNA (guanine(46)-N(7))-methyltransferase</fullName>
        <ecNumber evidence="2">2.1.1.33</ecNumber>
    </recommendedName>
</protein>
<evidence type="ECO:0000256" key="5">
    <source>
        <dbReference type="ARBA" id="ARBA00022691"/>
    </source>
</evidence>
<dbReference type="HAMAP" id="MF_01057">
    <property type="entry name" value="tRNA_methyltr_TrmB"/>
    <property type="match status" value="1"/>
</dbReference>
<keyword evidence="5" id="KW-0949">S-adenosyl-L-methionine</keyword>
<evidence type="ECO:0000313" key="7">
    <source>
        <dbReference type="EMBL" id="CAB5241299.1"/>
    </source>
</evidence>
<proteinExistence type="inferred from homology"/>
<comment type="catalytic activity">
    <reaction evidence="1">
        <text>guanosine(46) in tRNA + S-adenosyl-L-methionine = N(7)-methylguanosine(46) in tRNA + S-adenosyl-L-homocysteine</text>
        <dbReference type="Rhea" id="RHEA:42708"/>
        <dbReference type="Rhea" id="RHEA-COMP:10188"/>
        <dbReference type="Rhea" id="RHEA-COMP:10189"/>
        <dbReference type="ChEBI" id="CHEBI:57856"/>
        <dbReference type="ChEBI" id="CHEBI:59789"/>
        <dbReference type="ChEBI" id="CHEBI:74269"/>
        <dbReference type="ChEBI" id="CHEBI:74480"/>
        <dbReference type="EC" id="2.1.1.33"/>
    </reaction>
</comment>
<evidence type="ECO:0000256" key="4">
    <source>
        <dbReference type="ARBA" id="ARBA00022679"/>
    </source>
</evidence>
<dbReference type="PANTHER" id="PTHR23417:SF14">
    <property type="entry name" value="PENTACOTRIPEPTIDE-REPEAT REGION OF PRORP DOMAIN-CONTAINING PROTEIN"/>
    <property type="match status" value="1"/>
</dbReference>
<name>A0A6J7XVB5_9ZZZZ</name>
<dbReference type="Gene3D" id="3.40.50.150">
    <property type="entry name" value="Vaccinia Virus protein VP39"/>
    <property type="match status" value="1"/>
</dbReference>
<dbReference type="InterPro" id="IPR055361">
    <property type="entry name" value="tRNA_methyltr_TrmB_bact"/>
</dbReference>
<dbReference type="EMBL" id="CAFBSG010000041">
    <property type="protein sequence ID" value="CAB5241299.1"/>
    <property type="molecule type" value="Genomic_DNA"/>
</dbReference>
<accession>A0A6J7XVB5</accession>
<evidence type="ECO:0000256" key="6">
    <source>
        <dbReference type="ARBA" id="ARBA00022694"/>
    </source>
</evidence>
<sequence length="218" mass="25083">MERLTIKSYKARGTRITPAQSAARVELWTKYGIENDHAIDPQVIFPTASEIIVEIGYGMGEATATIAREFPQNGYFAIEVHQPGIGKLITILEEHTMTNVKLIDADAHEVLEDIFPNKSVDGVHLFFPDPWPKSRHHKRRIVNEGFLELISKKIKQGGYIHIATDWQPYAVWIQEVFEQSNLFSGGEVERPKWRPPTRFEKKGLSKDHEVSDFRYFLH</sequence>